<dbReference type="STRING" id="45065.Lgee_2072"/>
<evidence type="ECO:0000256" key="1">
    <source>
        <dbReference type="ARBA" id="ARBA00010333"/>
    </source>
</evidence>
<comment type="similarity">
    <text evidence="1">Belongs to the bacterial solute-binding protein 3 family.</text>
</comment>
<gene>
    <name evidence="3" type="ORF">Lgee_2072</name>
</gene>
<accession>A0A0W0TNL4</accession>
<dbReference type="OrthoDB" id="5650461at2"/>
<name>A0A0W0TNL4_9GAMM</name>
<dbReference type="PATRIC" id="fig|45065.4.peg.2249"/>
<keyword evidence="4" id="KW-1185">Reference proteome</keyword>
<keyword evidence="2" id="KW-0732">Signal</keyword>
<dbReference type="Pfam" id="PF00497">
    <property type="entry name" value="SBP_bac_3"/>
    <property type="match status" value="1"/>
</dbReference>
<dbReference type="SMART" id="SM00062">
    <property type="entry name" value="PBPb"/>
    <property type="match status" value="1"/>
</dbReference>
<dbReference type="InterPro" id="IPR001638">
    <property type="entry name" value="Solute-binding_3/MltF_N"/>
</dbReference>
<dbReference type="EMBL" id="LNYC01000073">
    <property type="protein sequence ID" value="KTC97101.1"/>
    <property type="molecule type" value="Genomic_DNA"/>
</dbReference>
<dbReference type="PANTHER" id="PTHR35936">
    <property type="entry name" value="MEMBRANE-BOUND LYTIC MUREIN TRANSGLYCOSYLASE F"/>
    <property type="match status" value="1"/>
</dbReference>
<dbReference type="RefSeq" id="WP_028386185.1">
    <property type="nucleotide sequence ID" value="NZ_CAAAHN010000004.1"/>
</dbReference>
<dbReference type="PANTHER" id="PTHR35936:SF19">
    <property type="entry name" value="AMINO-ACID-BINDING PROTEIN YXEM-RELATED"/>
    <property type="match status" value="1"/>
</dbReference>
<dbReference type="Proteomes" id="UP000054785">
    <property type="component" value="Unassembled WGS sequence"/>
</dbReference>
<dbReference type="SUPFAM" id="SSF53850">
    <property type="entry name" value="Periplasmic binding protein-like II"/>
    <property type="match status" value="1"/>
</dbReference>
<proteinExistence type="inferred from homology"/>
<evidence type="ECO:0000313" key="3">
    <source>
        <dbReference type="EMBL" id="KTC97101.1"/>
    </source>
</evidence>
<organism evidence="3 4">
    <name type="scientific">Legionella geestiana</name>
    <dbReference type="NCBI Taxonomy" id="45065"/>
    <lineage>
        <taxon>Bacteria</taxon>
        <taxon>Pseudomonadati</taxon>
        <taxon>Pseudomonadota</taxon>
        <taxon>Gammaproteobacteria</taxon>
        <taxon>Legionellales</taxon>
        <taxon>Legionellaceae</taxon>
        <taxon>Legionella</taxon>
    </lineage>
</organism>
<evidence type="ECO:0000313" key="4">
    <source>
        <dbReference type="Proteomes" id="UP000054785"/>
    </source>
</evidence>
<dbReference type="AlphaFoldDB" id="A0A0W0TNL4"/>
<protein>
    <submittedName>
        <fullName evidence="3">Arginine-binding periplasmic protein</fullName>
    </submittedName>
</protein>
<dbReference type="Gene3D" id="3.40.190.10">
    <property type="entry name" value="Periplasmic binding protein-like II"/>
    <property type="match status" value="2"/>
</dbReference>
<sequence length="253" mass="27986">MKHAWKRFISLWVACLCASTMAHADLKVGVMFFDPPLVMSANQGFHVDLANKICQGLQEKCVIVPMVWEELFTALDNGKIDLIMGVFPTPERVQKYLFSIPYLPSNGRIIVLSRLAIDRVTQLKGQEVGILREETGAGVFAEYVQAAFPGLFQVIKYKDIETLLESLADDTVQAALLHETAVNYWVANSRGIFSMLGNPFPLGGGYSIMTLPNSQALITRIDAQIRLLKSNGVFDKLYSTYFGGFPGDGSPKT</sequence>
<comment type="caution">
    <text evidence="3">The sequence shown here is derived from an EMBL/GenBank/DDBJ whole genome shotgun (WGS) entry which is preliminary data.</text>
</comment>
<evidence type="ECO:0000256" key="2">
    <source>
        <dbReference type="ARBA" id="ARBA00022729"/>
    </source>
</evidence>
<reference evidence="3 4" key="1">
    <citation type="submission" date="2015-11" db="EMBL/GenBank/DDBJ databases">
        <title>Genomic analysis of 38 Legionella species identifies large and diverse effector repertoires.</title>
        <authorList>
            <person name="Burstein D."/>
            <person name="Amaro F."/>
            <person name="Zusman T."/>
            <person name="Lifshitz Z."/>
            <person name="Cohen O."/>
            <person name="Gilbert J.A."/>
            <person name="Pupko T."/>
            <person name="Shuman H.A."/>
            <person name="Segal G."/>
        </authorList>
    </citation>
    <scope>NUCLEOTIDE SEQUENCE [LARGE SCALE GENOMIC DNA]</scope>
    <source>
        <strain evidence="3 4">ATCC 49504</strain>
    </source>
</reference>